<evidence type="ECO:0000313" key="10">
    <source>
        <dbReference type="EMBL" id="ALS25434.1"/>
    </source>
</evidence>
<evidence type="ECO:0000256" key="6">
    <source>
        <dbReference type="ARBA" id="ARBA00022989"/>
    </source>
</evidence>
<evidence type="ECO:0000259" key="9">
    <source>
        <dbReference type="Pfam" id="PF04290"/>
    </source>
</evidence>
<protein>
    <submittedName>
        <fullName evidence="10">DctQ component of tripartite ATP-independent periplasmic transporter</fullName>
    </submittedName>
</protein>
<comment type="subcellular location">
    <subcellularLocation>
        <location evidence="1">Cell inner membrane</location>
        <topology evidence="1">Multi-pass membrane protein</topology>
    </subcellularLocation>
</comment>
<keyword evidence="6" id="KW-1133">Transmembrane helix</keyword>
<dbReference type="Pfam" id="PF04290">
    <property type="entry name" value="DctQ"/>
    <property type="match status" value="1"/>
</dbReference>
<dbReference type="STRING" id="162209.IJ22_51750"/>
<dbReference type="Proteomes" id="UP000061660">
    <property type="component" value="Chromosome"/>
</dbReference>
<sequence length="164" mass="18378">MTFVRKLSDAVFSIERILAILLLSFMVTSLMLGVIFRYFLNSPLSWSDEFGLFALVWVTFIGGSMSIKTNKAAAVSFIMERLSENTRRIFLGIAFFISLAFCIFALGLSLKWITNPSILLQKSPAVGLPMIIPYIGIPLGLLFMAIHSLDLFASVFQKQRREGI</sequence>
<proteinExistence type="inferred from homology"/>
<dbReference type="GO" id="GO:0015740">
    <property type="term" value="P:C4-dicarboxylate transport"/>
    <property type="evidence" value="ECO:0007669"/>
    <property type="project" value="TreeGrafter"/>
</dbReference>
<evidence type="ECO:0000256" key="8">
    <source>
        <dbReference type="ARBA" id="ARBA00038436"/>
    </source>
</evidence>
<gene>
    <name evidence="10" type="ORF">IJ22_51750</name>
</gene>
<dbReference type="PANTHER" id="PTHR35011">
    <property type="entry name" value="2,3-DIKETO-L-GULONATE TRAP TRANSPORTER SMALL PERMEASE PROTEIN YIAM"/>
    <property type="match status" value="1"/>
</dbReference>
<evidence type="ECO:0000256" key="4">
    <source>
        <dbReference type="ARBA" id="ARBA00022519"/>
    </source>
</evidence>
<keyword evidence="11" id="KW-1185">Reference proteome</keyword>
<evidence type="ECO:0000256" key="7">
    <source>
        <dbReference type="ARBA" id="ARBA00023136"/>
    </source>
</evidence>
<reference evidence="11" key="1">
    <citation type="submission" date="2015-12" db="EMBL/GenBank/DDBJ databases">
        <title>Complete genome sequences of two moderately thermophilic Paenibacillus species.</title>
        <authorList>
            <person name="Butler R.III."/>
            <person name="Wang J."/>
            <person name="Stark B.C."/>
            <person name="Pombert J.-F."/>
        </authorList>
    </citation>
    <scope>NUCLEOTIDE SEQUENCE [LARGE SCALE GENOMIC DNA]</scope>
    <source>
        <strain evidence="11">32O-Y</strain>
    </source>
</reference>
<evidence type="ECO:0000256" key="1">
    <source>
        <dbReference type="ARBA" id="ARBA00004429"/>
    </source>
</evidence>
<accession>A0A0U2WJJ8</accession>
<name>A0A0U2WJJ8_9BACL</name>
<keyword evidence="5" id="KW-0812">Transmembrane</keyword>
<dbReference type="KEGG" id="pnp:IJ22_51750"/>
<dbReference type="GO" id="GO:0005886">
    <property type="term" value="C:plasma membrane"/>
    <property type="evidence" value="ECO:0007669"/>
    <property type="project" value="UniProtKB-SubCell"/>
</dbReference>
<dbReference type="PANTHER" id="PTHR35011:SF2">
    <property type="entry name" value="2,3-DIKETO-L-GULONATE TRAP TRANSPORTER SMALL PERMEASE PROTEIN YIAM"/>
    <property type="match status" value="1"/>
</dbReference>
<dbReference type="GO" id="GO:0022857">
    <property type="term" value="F:transmembrane transporter activity"/>
    <property type="evidence" value="ECO:0007669"/>
    <property type="project" value="TreeGrafter"/>
</dbReference>
<dbReference type="InterPro" id="IPR007387">
    <property type="entry name" value="TRAP_DctQ"/>
</dbReference>
<evidence type="ECO:0000313" key="11">
    <source>
        <dbReference type="Proteomes" id="UP000061660"/>
    </source>
</evidence>
<comment type="similarity">
    <text evidence="8">Belongs to the TRAP transporter small permease family.</text>
</comment>
<keyword evidence="4" id="KW-0997">Cell inner membrane</keyword>
<dbReference type="AlphaFoldDB" id="A0A0U2WJJ8"/>
<keyword evidence="2" id="KW-0813">Transport</keyword>
<dbReference type="EMBL" id="CP013652">
    <property type="protein sequence ID" value="ALS25434.1"/>
    <property type="molecule type" value="Genomic_DNA"/>
</dbReference>
<dbReference type="RefSeq" id="WP_062410783.1">
    <property type="nucleotide sequence ID" value="NZ_CP013652.1"/>
</dbReference>
<dbReference type="PATRIC" id="fig|162209.4.peg.5471"/>
<evidence type="ECO:0000256" key="3">
    <source>
        <dbReference type="ARBA" id="ARBA00022475"/>
    </source>
</evidence>
<reference evidence="10 11" key="2">
    <citation type="journal article" date="2016" name="Genome Announc.">
        <title>Complete Genome Sequences of Two Interactive Moderate Thermophiles, Paenibacillus napthalenovorans 32O-Y and Paenibacillus sp. 32O-W.</title>
        <authorList>
            <person name="Butler R.R.III."/>
            <person name="Wang J."/>
            <person name="Stark B.C."/>
            <person name="Pombert J.F."/>
        </authorList>
    </citation>
    <scope>NUCLEOTIDE SEQUENCE [LARGE SCALE GENOMIC DNA]</scope>
    <source>
        <strain evidence="10 11">32O-Y</strain>
    </source>
</reference>
<keyword evidence="7" id="KW-0472">Membrane</keyword>
<organism evidence="10 11">
    <name type="scientific">Paenibacillus naphthalenovorans</name>
    <dbReference type="NCBI Taxonomy" id="162209"/>
    <lineage>
        <taxon>Bacteria</taxon>
        <taxon>Bacillati</taxon>
        <taxon>Bacillota</taxon>
        <taxon>Bacilli</taxon>
        <taxon>Bacillales</taxon>
        <taxon>Paenibacillaceae</taxon>
        <taxon>Paenibacillus</taxon>
    </lineage>
</organism>
<evidence type="ECO:0000256" key="2">
    <source>
        <dbReference type="ARBA" id="ARBA00022448"/>
    </source>
</evidence>
<dbReference type="InterPro" id="IPR055348">
    <property type="entry name" value="DctQ"/>
</dbReference>
<dbReference type="OrthoDB" id="9815614at2"/>
<feature type="domain" description="Tripartite ATP-independent periplasmic transporters DctQ component" evidence="9">
    <location>
        <begin position="26"/>
        <end position="156"/>
    </location>
</feature>
<keyword evidence="3" id="KW-1003">Cell membrane</keyword>
<evidence type="ECO:0000256" key="5">
    <source>
        <dbReference type="ARBA" id="ARBA00022692"/>
    </source>
</evidence>